<dbReference type="Proteomes" id="UP001596356">
    <property type="component" value="Unassembled WGS sequence"/>
</dbReference>
<keyword evidence="3" id="KW-1185">Reference proteome</keyword>
<dbReference type="InterPro" id="IPR036388">
    <property type="entry name" value="WH-like_DNA-bd_sf"/>
</dbReference>
<dbReference type="SMART" id="SM00347">
    <property type="entry name" value="HTH_MARR"/>
    <property type="match status" value="1"/>
</dbReference>
<reference evidence="3" key="1">
    <citation type="journal article" date="2019" name="Int. J. Syst. Evol. Microbiol.">
        <title>The Global Catalogue of Microorganisms (GCM) 10K type strain sequencing project: providing services to taxonomists for standard genome sequencing and annotation.</title>
        <authorList>
            <consortium name="The Broad Institute Genomics Platform"/>
            <consortium name="The Broad Institute Genome Sequencing Center for Infectious Disease"/>
            <person name="Wu L."/>
            <person name="Ma J."/>
        </authorList>
    </citation>
    <scope>NUCLEOTIDE SEQUENCE [LARGE SCALE GENOMIC DNA]</scope>
    <source>
        <strain evidence="3">NBRC 106593</strain>
    </source>
</reference>
<comment type="caution">
    <text evidence="2">The sequence shown here is derived from an EMBL/GenBank/DDBJ whole genome shotgun (WGS) entry which is preliminary data.</text>
</comment>
<dbReference type="SUPFAM" id="SSF46785">
    <property type="entry name" value="Winged helix' DNA-binding domain"/>
    <property type="match status" value="1"/>
</dbReference>
<name>A0ABW2AYS0_9MICO</name>
<dbReference type="InterPro" id="IPR036390">
    <property type="entry name" value="WH_DNA-bd_sf"/>
</dbReference>
<protein>
    <submittedName>
        <fullName evidence="2">MarR family winged helix-turn-helix transcriptional regulator</fullName>
    </submittedName>
</protein>
<feature type="domain" description="HTH marR-type" evidence="1">
    <location>
        <begin position="27"/>
        <end position="128"/>
    </location>
</feature>
<proteinExistence type="predicted"/>
<dbReference type="EMBL" id="JBHSWJ010000002">
    <property type="protein sequence ID" value="MFC6715834.1"/>
    <property type="molecule type" value="Genomic_DNA"/>
</dbReference>
<dbReference type="RefSeq" id="WP_377825218.1">
    <property type="nucleotide sequence ID" value="NZ_JBHSWJ010000002.1"/>
</dbReference>
<sequence length="157" mass="17651">MERTPKPAPLPQDREVASLLSSLQRVRRVTEQHASLNAADGRLMWLFSDRQPRTLRQIAESLDLEQSTVNRQVNAALAAGLLTRNRQSGRAAWLFEATDSGLERFERDLSVHLGLLDQALGNLPGEERERFLELLSAFVDGYGDAVRRQTWSRLGNG</sequence>
<dbReference type="InterPro" id="IPR000835">
    <property type="entry name" value="HTH_MarR-typ"/>
</dbReference>
<accession>A0ABW2AYS0</accession>
<evidence type="ECO:0000313" key="3">
    <source>
        <dbReference type="Proteomes" id="UP001596356"/>
    </source>
</evidence>
<dbReference type="Gene3D" id="1.10.10.10">
    <property type="entry name" value="Winged helix-like DNA-binding domain superfamily/Winged helix DNA-binding domain"/>
    <property type="match status" value="1"/>
</dbReference>
<gene>
    <name evidence="2" type="ORF">ACFQBT_19170</name>
</gene>
<organism evidence="2 3">
    <name type="scientific">Branchiibius cervicis</name>
    <dbReference type="NCBI Taxonomy" id="908252"/>
    <lineage>
        <taxon>Bacteria</taxon>
        <taxon>Bacillati</taxon>
        <taxon>Actinomycetota</taxon>
        <taxon>Actinomycetes</taxon>
        <taxon>Micrococcales</taxon>
        <taxon>Dermacoccaceae</taxon>
        <taxon>Branchiibius</taxon>
    </lineage>
</organism>
<evidence type="ECO:0000259" key="1">
    <source>
        <dbReference type="SMART" id="SM00347"/>
    </source>
</evidence>
<evidence type="ECO:0000313" key="2">
    <source>
        <dbReference type="EMBL" id="MFC6715834.1"/>
    </source>
</evidence>